<protein>
    <submittedName>
        <fullName evidence="1">Uncharacterized protein</fullName>
    </submittedName>
</protein>
<sequence length="127" mass="13607">MGLTPRLALAPPSPNCIAKSVLAATQLATYRLPASSLQFCYYIARASRNSVAGRPQTLDKHGLPHSPGALATVRESVELERVLTPSSPCSALIAPFASHAWRCERLFDADAPDVSRVLPPRLNDSSV</sequence>
<reference evidence="1 2" key="1">
    <citation type="journal article" date="2018" name="Sci. Rep.">
        <title>Genome sequence of the cauliflower mushroom Sparassis crispa (Hanabiratake) and its association with beneficial usage.</title>
        <authorList>
            <person name="Kiyama R."/>
            <person name="Furutani Y."/>
            <person name="Kawaguchi K."/>
            <person name="Nakanishi T."/>
        </authorList>
    </citation>
    <scope>NUCLEOTIDE SEQUENCE [LARGE SCALE GENOMIC DNA]</scope>
</reference>
<evidence type="ECO:0000313" key="2">
    <source>
        <dbReference type="Proteomes" id="UP000287166"/>
    </source>
</evidence>
<keyword evidence="2" id="KW-1185">Reference proteome</keyword>
<evidence type="ECO:0000313" key="1">
    <source>
        <dbReference type="EMBL" id="GBE88937.1"/>
    </source>
</evidence>
<dbReference type="RefSeq" id="XP_027619850.1">
    <property type="nucleotide sequence ID" value="XM_027764049.1"/>
</dbReference>
<dbReference type="GeneID" id="38785854"/>
<comment type="caution">
    <text evidence="1">The sequence shown here is derived from an EMBL/GenBank/DDBJ whole genome shotgun (WGS) entry which is preliminary data.</text>
</comment>
<organism evidence="1 2">
    <name type="scientific">Sparassis crispa</name>
    <dbReference type="NCBI Taxonomy" id="139825"/>
    <lineage>
        <taxon>Eukaryota</taxon>
        <taxon>Fungi</taxon>
        <taxon>Dikarya</taxon>
        <taxon>Basidiomycota</taxon>
        <taxon>Agaricomycotina</taxon>
        <taxon>Agaricomycetes</taxon>
        <taxon>Polyporales</taxon>
        <taxon>Sparassidaceae</taxon>
        <taxon>Sparassis</taxon>
    </lineage>
</organism>
<proteinExistence type="predicted"/>
<gene>
    <name evidence="1" type="ORF">SCP_1403450</name>
</gene>
<dbReference type="InParanoid" id="A0A401H3C7"/>
<dbReference type="Proteomes" id="UP000287166">
    <property type="component" value="Unassembled WGS sequence"/>
</dbReference>
<dbReference type="AlphaFoldDB" id="A0A401H3C7"/>
<accession>A0A401H3C7</accession>
<name>A0A401H3C7_9APHY</name>
<dbReference type="EMBL" id="BFAD01000014">
    <property type="protein sequence ID" value="GBE88937.1"/>
    <property type="molecule type" value="Genomic_DNA"/>
</dbReference>